<dbReference type="PROSITE" id="PS00181">
    <property type="entry name" value="GLNA_ATP"/>
    <property type="match status" value="1"/>
</dbReference>
<evidence type="ECO:0000259" key="4">
    <source>
        <dbReference type="PROSITE" id="PS51987"/>
    </source>
</evidence>
<dbReference type="PANTHER" id="PTHR42974:SF1">
    <property type="entry name" value="TYPE-3 GLUTAMINE SYNTHETASE"/>
    <property type="match status" value="1"/>
</dbReference>
<reference evidence="5 6" key="1">
    <citation type="submission" date="2023-07" db="EMBL/GenBank/DDBJ databases">
        <title>Genomic Encyclopedia of Type Strains, Phase IV (KMG-IV): sequencing the most valuable type-strain genomes for metagenomic binning, comparative biology and taxonomic classification.</title>
        <authorList>
            <person name="Goeker M."/>
        </authorList>
    </citation>
    <scope>NUCLEOTIDE SEQUENCE [LARGE SCALE GENOMIC DNA]</scope>
    <source>
        <strain evidence="5 6">DSM 22616</strain>
    </source>
</reference>
<comment type="similarity">
    <text evidence="1 2">Belongs to the glutamine synthetase family.</text>
</comment>
<dbReference type="Pfam" id="PF18318">
    <property type="entry name" value="Gln-synt_C-ter"/>
    <property type="match status" value="1"/>
</dbReference>
<dbReference type="Gene3D" id="3.30.590.10">
    <property type="entry name" value="Glutamine synthetase/guanido kinase, catalytic domain"/>
    <property type="match status" value="1"/>
</dbReference>
<dbReference type="EMBL" id="JAUSTN010000010">
    <property type="protein sequence ID" value="MDQ0275621.1"/>
    <property type="molecule type" value="Genomic_DNA"/>
</dbReference>
<sequence length="686" mass="78837">MEKFGIHTFNKKMMKETLSESVYTKWKEAVRLKEDLDIETAEAIAHDMKNWAIKKGATHYSHWFQPLNGQTAKKQEAFLDRNINQEPIYKFSGKELLKSEPDASSFPSGGMRSTFEARGYTYWDPSANSFIIDKVLYIPSIFVSYNGEILDKRFPLLKSVNILSKEGSRLVNLFEKNKYCYRMRVKVGLEQEFFLIDKNLYEKRSDLKTSGRTIIGAKAPKMQEQDDHYFGVIPKRVQKFFEEVNEKLWALGIYGKTEHNEAAPCQFELASLFENVHIAVDDNLLIMNILKQTALENGMVCLLHEKPFEGVNGSGKHNNYSITTNYGLNCFDPGKNPRENYIFLLFVSALIEATDNYSALLRICSSSPSNDYRLGGNEAPPAILSIFLGKDLEELFNSIAYKTPLKEKKDKMKVYALGEVQVDASDRNRTSPIAFTGNKFEFRMLGSSKTPADINIILNCAIGLSLRKMADKLEKVEEKDLKEEALKIVSQIIHDHGRLVYGGDNYGDSWKEEAKKRGLKDYKRLFDALVGAKEDGCQRLFLESGILSEKEIKAIYEVQFEDLVKYHSLEARTMIHMVKKDVMPAVLAEIKDTKEALSGLDNPYLKKRLDKLNELLLRLFSEMEILTSDYKHSETIKDIFKRAKFLEENIVKSLRRVREICDNLEEEVSRKNWTLPSYEDMFNSLN</sequence>
<dbReference type="PROSITE" id="PS51986">
    <property type="entry name" value="GS_BETA_GRASP"/>
    <property type="match status" value="1"/>
</dbReference>
<gene>
    <name evidence="5" type="ORF">J2S72_001651</name>
</gene>
<comment type="caution">
    <text evidence="5">The sequence shown here is derived from an EMBL/GenBank/DDBJ whole genome shotgun (WGS) entry which is preliminary data.</text>
</comment>
<feature type="domain" description="GS catalytic" evidence="4">
    <location>
        <begin position="166"/>
        <end position="582"/>
    </location>
</feature>
<dbReference type="RefSeq" id="WP_307495327.1">
    <property type="nucleotide sequence ID" value="NZ_JAUSTN010000010.1"/>
</dbReference>
<dbReference type="PROSITE" id="PS51987">
    <property type="entry name" value="GS_CATALYTIC"/>
    <property type="match status" value="1"/>
</dbReference>
<dbReference type="GO" id="GO:0004356">
    <property type="term" value="F:glutamine synthetase activity"/>
    <property type="evidence" value="ECO:0007669"/>
    <property type="project" value="UniProtKB-EC"/>
</dbReference>
<proteinExistence type="inferred from homology"/>
<evidence type="ECO:0000259" key="3">
    <source>
        <dbReference type="PROSITE" id="PS51986"/>
    </source>
</evidence>
<dbReference type="Proteomes" id="UP001236559">
    <property type="component" value="Unassembled WGS sequence"/>
</dbReference>
<dbReference type="InterPro" id="IPR008146">
    <property type="entry name" value="Gln_synth_cat_dom"/>
</dbReference>
<dbReference type="InterPro" id="IPR040577">
    <property type="entry name" value="Gln-synt_C"/>
</dbReference>
<dbReference type="InterPro" id="IPR027303">
    <property type="entry name" value="Gln_synth_gly_rich_site"/>
</dbReference>
<evidence type="ECO:0000313" key="5">
    <source>
        <dbReference type="EMBL" id="MDQ0275621.1"/>
    </source>
</evidence>
<dbReference type="EC" id="6.3.1.2" evidence="5"/>
<evidence type="ECO:0000256" key="1">
    <source>
        <dbReference type="PROSITE-ProRule" id="PRU01330"/>
    </source>
</evidence>
<feature type="domain" description="GS beta-grasp" evidence="3">
    <location>
        <begin position="58"/>
        <end position="147"/>
    </location>
</feature>
<dbReference type="InterPro" id="IPR052725">
    <property type="entry name" value="GS_Type-3"/>
</dbReference>
<dbReference type="SMART" id="SM01230">
    <property type="entry name" value="Gln-synt_C"/>
    <property type="match status" value="1"/>
</dbReference>
<dbReference type="InterPro" id="IPR022147">
    <property type="entry name" value="GSIII_N"/>
</dbReference>
<accession>A0ABU0AWH3</accession>
<evidence type="ECO:0000313" key="6">
    <source>
        <dbReference type="Proteomes" id="UP001236559"/>
    </source>
</evidence>
<organism evidence="5 6">
    <name type="scientific">Peptoniphilus koenoeneniae</name>
    <dbReference type="NCBI Taxonomy" id="507751"/>
    <lineage>
        <taxon>Bacteria</taxon>
        <taxon>Bacillati</taxon>
        <taxon>Bacillota</taxon>
        <taxon>Tissierellia</taxon>
        <taxon>Tissierellales</taxon>
        <taxon>Peptoniphilaceae</taxon>
        <taxon>Peptoniphilus</taxon>
    </lineage>
</organism>
<dbReference type="PANTHER" id="PTHR42974">
    <property type="entry name" value="GLUTAMINE SYNTHETASE"/>
    <property type="match status" value="1"/>
</dbReference>
<name>A0ABU0AWH3_9FIRM</name>
<dbReference type="Pfam" id="PF00120">
    <property type="entry name" value="Gln-synt_C"/>
    <property type="match status" value="1"/>
</dbReference>
<evidence type="ECO:0000256" key="2">
    <source>
        <dbReference type="RuleBase" id="RU000384"/>
    </source>
</evidence>
<protein>
    <submittedName>
        <fullName evidence="5">Glutamine synthetase</fullName>
        <ecNumber evidence="5">6.3.1.2</ecNumber>
    </submittedName>
</protein>
<keyword evidence="5" id="KW-0436">Ligase</keyword>
<dbReference type="InterPro" id="IPR014746">
    <property type="entry name" value="Gln_synth/guanido_kin_cat_dom"/>
</dbReference>
<dbReference type="Gene3D" id="1.20.120.1560">
    <property type="match status" value="1"/>
</dbReference>
<dbReference type="Pfam" id="PF12437">
    <property type="entry name" value="GSIII_N"/>
    <property type="match status" value="1"/>
</dbReference>
<keyword evidence="6" id="KW-1185">Reference proteome</keyword>
<dbReference type="SUPFAM" id="SSF55931">
    <property type="entry name" value="Glutamine synthetase/guanido kinase"/>
    <property type="match status" value="1"/>
</dbReference>
<dbReference type="InterPro" id="IPR008147">
    <property type="entry name" value="Gln_synt_N"/>
</dbReference>